<reference evidence="7 8" key="2">
    <citation type="journal article" date="2011" name="J. Bacteriol.">
        <title>Complete Genome Sequence of the Haloalkaliphilic, Hydrogen Producing Halanaerobium hydrogenoformans.</title>
        <authorList>
            <person name="Brown S.D."/>
            <person name="Begemann M.B."/>
            <person name="Mormile M.R."/>
            <person name="Wall J.D."/>
            <person name="Han C.S."/>
            <person name="Goodwin L.A."/>
            <person name="Pitluck S."/>
            <person name="Land M.L."/>
            <person name="Hauser L.J."/>
            <person name="Elias D.A."/>
        </authorList>
    </citation>
    <scope>NUCLEOTIDE SEQUENCE [LARGE SCALE GENOMIC DNA]</scope>
    <source>
        <strain evidence="8">sapolanicus</strain>
    </source>
</reference>
<evidence type="ECO:0000313" key="8">
    <source>
        <dbReference type="Proteomes" id="UP000007434"/>
    </source>
</evidence>
<sequence>MDEIELRKKLKKAIIYIIFLCNFFILFAYLPFYREFDLYKIDGGNYQLSRFDNIYLPRLNILSISIFVLLLIFLYLIIKSDKIIKGNLFNYLILSLFLLFSLSTFFAIDRYTALNGRVYRWEGFISLGSYLFLAFLTANFVEELKDFKNYAFLIWGSAVILALYGLMQFFGFDFITRDPIRENWYRAFATFGNPNFAASFAVLVLPAVIFSYFVLKKEKYKLFAFLSSGLIYAFMLATATRGSWLAFFITALIALAVLFDYLKKKKRELIKILVLFLLITIFINFFHGGVVSSRFLSIFGDFHDLSSGEEEIIDHVGSSRMFIYRNSLPLMFERPLLGVGPDNFAEVFPQEDFQEFKGNQRQIVDKAHSEYIQLGVTTGLPALFIYLFLISYILFKLKPESFKNIDLSREEDQNRFVKSCLFFAIIGYVLQAVLNISVITVAPIYWTVLGFAGAYIIRFENENSEEEAG</sequence>
<feature type="domain" description="O-antigen ligase-related" evidence="6">
    <location>
        <begin position="230"/>
        <end position="387"/>
    </location>
</feature>
<evidence type="ECO:0000256" key="3">
    <source>
        <dbReference type="ARBA" id="ARBA00022989"/>
    </source>
</evidence>
<evidence type="ECO:0000256" key="2">
    <source>
        <dbReference type="ARBA" id="ARBA00022692"/>
    </source>
</evidence>
<dbReference type="InterPro" id="IPR007016">
    <property type="entry name" value="O-antigen_ligase-rel_domated"/>
</dbReference>
<keyword evidence="8" id="KW-1185">Reference proteome</keyword>
<name>E4RLB9_HALHG</name>
<accession>E4RLB9</accession>
<evidence type="ECO:0000256" key="5">
    <source>
        <dbReference type="SAM" id="Phobius"/>
    </source>
</evidence>
<keyword evidence="3 5" id="KW-1133">Transmembrane helix</keyword>
<organism evidence="7 8">
    <name type="scientific">Halanaerobium hydrogeniformans</name>
    <name type="common">Halanaerobium sp. (strain sapolanicus)</name>
    <dbReference type="NCBI Taxonomy" id="656519"/>
    <lineage>
        <taxon>Bacteria</taxon>
        <taxon>Bacillati</taxon>
        <taxon>Bacillota</taxon>
        <taxon>Clostridia</taxon>
        <taxon>Halanaerobiales</taxon>
        <taxon>Halanaerobiaceae</taxon>
        <taxon>Halanaerobium</taxon>
    </lineage>
</organism>
<dbReference type="HOGENOM" id="CLU_021625_1_0_9"/>
<proteinExistence type="predicted"/>
<feature type="transmembrane region" description="Helical" evidence="5">
    <location>
        <begin position="416"/>
        <end position="434"/>
    </location>
</feature>
<dbReference type="Proteomes" id="UP000007434">
    <property type="component" value="Chromosome"/>
</dbReference>
<evidence type="ECO:0000259" key="6">
    <source>
        <dbReference type="Pfam" id="PF04932"/>
    </source>
</evidence>
<keyword evidence="4 5" id="KW-0472">Membrane</keyword>
<evidence type="ECO:0000256" key="1">
    <source>
        <dbReference type="ARBA" id="ARBA00004141"/>
    </source>
</evidence>
<dbReference type="PANTHER" id="PTHR37422">
    <property type="entry name" value="TEICHURONIC ACID BIOSYNTHESIS PROTEIN TUAE"/>
    <property type="match status" value="1"/>
</dbReference>
<dbReference type="AlphaFoldDB" id="E4RLB9"/>
<evidence type="ECO:0000313" key="7">
    <source>
        <dbReference type="EMBL" id="ADQ14833.1"/>
    </source>
</evidence>
<dbReference type="PANTHER" id="PTHR37422:SF13">
    <property type="entry name" value="LIPOPOLYSACCHARIDE BIOSYNTHESIS PROTEIN PA4999-RELATED"/>
    <property type="match status" value="1"/>
</dbReference>
<feature type="transmembrane region" description="Helical" evidence="5">
    <location>
        <begin position="196"/>
        <end position="215"/>
    </location>
</feature>
<feature type="transmembrane region" description="Helical" evidence="5">
    <location>
        <begin position="123"/>
        <end position="141"/>
    </location>
</feature>
<dbReference type="InterPro" id="IPR051533">
    <property type="entry name" value="WaaL-like"/>
</dbReference>
<dbReference type="eggNOG" id="COG3307">
    <property type="taxonomic scope" value="Bacteria"/>
</dbReference>
<feature type="transmembrane region" description="Helical" evidence="5">
    <location>
        <begin position="153"/>
        <end position="176"/>
    </location>
</feature>
<dbReference type="RefSeq" id="WP_013405914.1">
    <property type="nucleotide sequence ID" value="NC_014654.1"/>
</dbReference>
<dbReference type="Pfam" id="PF04932">
    <property type="entry name" value="Wzy_C"/>
    <property type="match status" value="1"/>
</dbReference>
<comment type="subcellular location">
    <subcellularLocation>
        <location evidence="1">Membrane</location>
        <topology evidence="1">Multi-pass membrane protein</topology>
    </subcellularLocation>
</comment>
<dbReference type="EMBL" id="CP002304">
    <property type="protein sequence ID" value="ADQ14833.1"/>
    <property type="molecule type" value="Genomic_DNA"/>
</dbReference>
<dbReference type="GO" id="GO:0016020">
    <property type="term" value="C:membrane"/>
    <property type="evidence" value="ECO:0007669"/>
    <property type="project" value="UniProtKB-SubCell"/>
</dbReference>
<gene>
    <name evidence="7" type="ordered locus">Halsa_1406</name>
</gene>
<dbReference type="KEGG" id="has:Halsa_1406"/>
<feature type="transmembrane region" description="Helical" evidence="5">
    <location>
        <begin position="244"/>
        <end position="262"/>
    </location>
</feature>
<protein>
    <submittedName>
        <fullName evidence="7">O-antigen polymerase</fullName>
    </submittedName>
</protein>
<dbReference type="STRING" id="656519.Halsa_1406"/>
<keyword evidence="2 5" id="KW-0812">Transmembrane</keyword>
<feature type="transmembrane region" description="Helical" evidence="5">
    <location>
        <begin position="54"/>
        <end position="76"/>
    </location>
</feature>
<feature type="transmembrane region" description="Helical" evidence="5">
    <location>
        <begin position="371"/>
        <end position="395"/>
    </location>
</feature>
<evidence type="ECO:0000256" key="4">
    <source>
        <dbReference type="ARBA" id="ARBA00023136"/>
    </source>
</evidence>
<feature type="transmembrane region" description="Helical" evidence="5">
    <location>
        <begin position="222"/>
        <end position="238"/>
    </location>
</feature>
<feature type="transmembrane region" description="Helical" evidence="5">
    <location>
        <begin position="88"/>
        <end position="108"/>
    </location>
</feature>
<feature type="transmembrane region" description="Helical" evidence="5">
    <location>
        <begin position="269"/>
        <end position="287"/>
    </location>
</feature>
<dbReference type="OrthoDB" id="1762823at2"/>
<feature type="transmembrane region" description="Helical" evidence="5">
    <location>
        <begin position="13"/>
        <end position="34"/>
    </location>
</feature>
<reference evidence="7 8" key="1">
    <citation type="submission" date="2010-11" db="EMBL/GenBank/DDBJ databases">
        <title>Complete sequence of Halanaerobium sp. sapolanicus.</title>
        <authorList>
            <consortium name="US DOE Joint Genome Institute"/>
            <person name="Lucas S."/>
            <person name="Copeland A."/>
            <person name="Lapidus A."/>
            <person name="Cheng J.-F."/>
            <person name="Bruce D."/>
            <person name="Goodwin L."/>
            <person name="Pitluck S."/>
            <person name="Davenport K."/>
            <person name="Detter J.C."/>
            <person name="Han C."/>
            <person name="Tapia R."/>
            <person name="Land M."/>
            <person name="Hauser L."/>
            <person name="Jeffries C."/>
            <person name="Kyrpides N."/>
            <person name="Ivanova N."/>
            <person name="Mikhailova N."/>
            <person name="Begemann M.B."/>
            <person name="Mormile M.R."/>
            <person name="Wall J.D."/>
            <person name="Elias D.A."/>
            <person name="Woyke T."/>
        </authorList>
    </citation>
    <scope>NUCLEOTIDE SEQUENCE [LARGE SCALE GENOMIC DNA]</scope>
    <source>
        <strain evidence="8">sapolanicus</strain>
    </source>
</reference>